<reference evidence="1 2" key="1">
    <citation type="submission" date="2019-02" db="EMBL/GenBank/DDBJ databases">
        <title>Deep-cultivation of Planctomycetes and their phenomic and genomic characterization uncovers novel biology.</title>
        <authorList>
            <person name="Wiegand S."/>
            <person name="Jogler M."/>
            <person name="Boedeker C."/>
            <person name="Pinto D."/>
            <person name="Vollmers J."/>
            <person name="Rivas-Marin E."/>
            <person name="Kohn T."/>
            <person name="Peeters S.H."/>
            <person name="Heuer A."/>
            <person name="Rast P."/>
            <person name="Oberbeckmann S."/>
            <person name="Bunk B."/>
            <person name="Jeske O."/>
            <person name="Meyerdierks A."/>
            <person name="Storesund J.E."/>
            <person name="Kallscheuer N."/>
            <person name="Luecker S."/>
            <person name="Lage O.M."/>
            <person name="Pohl T."/>
            <person name="Merkel B.J."/>
            <person name="Hornburger P."/>
            <person name="Mueller R.-W."/>
            <person name="Bruemmer F."/>
            <person name="Labrenz M."/>
            <person name="Spormann A.M."/>
            <person name="Op den Camp H."/>
            <person name="Overmann J."/>
            <person name="Amann R."/>
            <person name="Jetten M.S.M."/>
            <person name="Mascher T."/>
            <person name="Medema M.H."/>
            <person name="Devos D.P."/>
            <person name="Kaster A.-K."/>
            <person name="Ovreas L."/>
            <person name="Rohde M."/>
            <person name="Galperin M.Y."/>
            <person name="Jogler C."/>
        </authorList>
    </citation>
    <scope>NUCLEOTIDE SEQUENCE [LARGE SCALE GENOMIC DNA]</scope>
    <source>
        <strain evidence="1 2">Pan44</strain>
    </source>
</reference>
<dbReference type="AlphaFoldDB" id="A0A517SKC5"/>
<dbReference type="Proteomes" id="UP000315700">
    <property type="component" value="Chromosome"/>
</dbReference>
<dbReference type="EMBL" id="CP036271">
    <property type="protein sequence ID" value="QDT56566.1"/>
    <property type="molecule type" value="Genomic_DNA"/>
</dbReference>
<gene>
    <name evidence="1" type="ORF">Pan44_46220</name>
</gene>
<keyword evidence="2" id="KW-1185">Reference proteome</keyword>
<evidence type="ECO:0000313" key="1">
    <source>
        <dbReference type="EMBL" id="QDT56566.1"/>
    </source>
</evidence>
<name>A0A517SKC5_9PLAN</name>
<evidence type="ECO:0000313" key="2">
    <source>
        <dbReference type="Proteomes" id="UP000315700"/>
    </source>
</evidence>
<sequence length="237" mass="26877">MTIATRSWSMTPRLSRVSEQARGTLGSRRRVVEIDRDSEDSPNRFAVDLINQQLWCWGCDARDPVGNRLVKHGFRRLPPPVGIEAPSIYWLDNSSRSRLVLHAYGVFFGNDQLGSIFLRRHSLRPEYHILSRPSALNWLESAAPEPAHEKATNRAATIALTSRMSRVIADYEQLIADDFGTECRLCDVARWHPRDGRVFRGDQLASAWLRLAHIAENQPDRLWTGVPTPIGIKTKAS</sequence>
<organism evidence="1 2">
    <name type="scientific">Caulifigura coniformis</name>
    <dbReference type="NCBI Taxonomy" id="2527983"/>
    <lineage>
        <taxon>Bacteria</taxon>
        <taxon>Pseudomonadati</taxon>
        <taxon>Planctomycetota</taxon>
        <taxon>Planctomycetia</taxon>
        <taxon>Planctomycetales</taxon>
        <taxon>Planctomycetaceae</taxon>
        <taxon>Caulifigura</taxon>
    </lineage>
</organism>
<protein>
    <submittedName>
        <fullName evidence="1">Uncharacterized protein</fullName>
    </submittedName>
</protein>
<dbReference type="RefSeq" id="WP_145034029.1">
    <property type="nucleotide sequence ID" value="NZ_CP036271.1"/>
</dbReference>
<proteinExistence type="predicted"/>
<dbReference type="KEGG" id="ccos:Pan44_46220"/>
<dbReference type="InParanoid" id="A0A517SKC5"/>
<dbReference type="OrthoDB" id="121648at2"/>
<accession>A0A517SKC5</accession>